<dbReference type="PANTHER" id="PTHR43157">
    <property type="entry name" value="PHOSPHATIDYLINOSITOL-GLYCAN BIOSYNTHESIS CLASS F PROTEIN-RELATED"/>
    <property type="match status" value="1"/>
</dbReference>
<dbReference type="PANTHER" id="PTHR43157:SF26">
    <property type="entry name" value="RETINOL DEHYDROGENASE-LIKE"/>
    <property type="match status" value="1"/>
</dbReference>
<dbReference type="NCBIfam" id="NF004846">
    <property type="entry name" value="PRK06197.1"/>
    <property type="match status" value="1"/>
</dbReference>
<comment type="caution">
    <text evidence="3">The sequence shown here is derived from an EMBL/GenBank/DDBJ whole genome shotgun (WGS) entry which is preliminary data.</text>
</comment>
<evidence type="ECO:0000313" key="3">
    <source>
        <dbReference type="EMBL" id="KAK2165685.1"/>
    </source>
</evidence>
<accession>A0AAD9ND69</accession>
<dbReference type="GO" id="GO:0016491">
    <property type="term" value="F:oxidoreductase activity"/>
    <property type="evidence" value="ECO:0007669"/>
    <property type="project" value="UniProtKB-KW"/>
</dbReference>
<keyword evidence="1" id="KW-0560">Oxidoreductase</keyword>
<dbReference type="AlphaFoldDB" id="A0AAD9ND69"/>
<proteinExistence type="inferred from homology"/>
<dbReference type="PRINTS" id="PR00081">
    <property type="entry name" value="GDHRDH"/>
</dbReference>
<dbReference type="InterPro" id="IPR002347">
    <property type="entry name" value="SDR_fam"/>
</dbReference>
<dbReference type="Gene3D" id="3.40.50.720">
    <property type="entry name" value="NAD(P)-binding Rossmann-like Domain"/>
    <property type="match status" value="1"/>
</dbReference>
<dbReference type="InterPro" id="IPR036291">
    <property type="entry name" value="NAD(P)-bd_dom_sf"/>
</dbReference>
<evidence type="ECO:0000256" key="2">
    <source>
        <dbReference type="RuleBase" id="RU000363"/>
    </source>
</evidence>
<reference evidence="3" key="1">
    <citation type="journal article" date="2023" name="Mol. Biol. Evol.">
        <title>Third-Generation Sequencing Reveals the Adaptive Role of the Epigenome in Three Deep-Sea Polychaetes.</title>
        <authorList>
            <person name="Perez M."/>
            <person name="Aroh O."/>
            <person name="Sun Y."/>
            <person name="Lan Y."/>
            <person name="Juniper S.K."/>
            <person name="Young C.R."/>
            <person name="Angers B."/>
            <person name="Qian P.Y."/>
        </authorList>
    </citation>
    <scope>NUCLEOTIDE SEQUENCE</scope>
    <source>
        <strain evidence="3">P08H-3</strain>
    </source>
</reference>
<dbReference type="Proteomes" id="UP001208570">
    <property type="component" value="Unassembled WGS sequence"/>
</dbReference>
<dbReference type="Pfam" id="PF00106">
    <property type="entry name" value="adh_short"/>
    <property type="match status" value="1"/>
</dbReference>
<gene>
    <name evidence="3" type="ORF">LSH36_46g00030</name>
</gene>
<dbReference type="SUPFAM" id="SSF51735">
    <property type="entry name" value="NAD(P)-binding Rossmann-fold domains"/>
    <property type="match status" value="1"/>
</dbReference>
<comment type="similarity">
    <text evidence="2">Belongs to the short-chain dehydrogenases/reductases (SDR) family.</text>
</comment>
<name>A0AAD9ND69_9ANNE</name>
<evidence type="ECO:0000256" key="1">
    <source>
        <dbReference type="ARBA" id="ARBA00023002"/>
    </source>
</evidence>
<keyword evidence="4" id="KW-1185">Reference proteome</keyword>
<organism evidence="3 4">
    <name type="scientific">Paralvinella palmiformis</name>
    <dbReference type="NCBI Taxonomy" id="53620"/>
    <lineage>
        <taxon>Eukaryota</taxon>
        <taxon>Metazoa</taxon>
        <taxon>Spiralia</taxon>
        <taxon>Lophotrochozoa</taxon>
        <taxon>Annelida</taxon>
        <taxon>Polychaeta</taxon>
        <taxon>Sedentaria</taxon>
        <taxon>Canalipalpata</taxon>
        <taxon>Terebellida</taxon>
        <taxon>Terebelliformia</taxon>
        <taxon>Alvinellidae</taxon>
        <taxon>Paralvinella</taxon>
    </lineage>
</organism>
<sequence length="336" mass="37127">MEPVEVAGFGDISRFCKNHPIVIASALVTGSVLVALRRYFAGGVCHSKVLLNGKTVIITGANVGIGRETAKDLARRGARVILACRDLTKAERAADAIRKATGNENVLVQVVDLASLSSVRKFCDKIVNSESRLDVLINNAGIMACPHWKSEDGYEFQLAVNHLGHFLLTNLLLDLMKKTEGSRIINLSSLAHRTGKIHFDDINLEKDYMPFKAYAQSKLANVLFTKELHRRLQGTSVTTYAVHPGVVRTELGRYMMANKPKWHVLYRYPLIYFIFKTPYQGAQTTLYCTLTEGLEAKSGKYFSDCAEKEAAPQANDPEAASRLWSLSSQMVGLSSS</sequence>
<dbReference type="PRINTS" id="PR00080">
    <property type="entry name" value="SDRFAMILY"/>
</dbReference>
<evidence type="ECO:0000313" key="4">
    <source>
        <dbReference type="Proteomes" id="UP001208570"/>
    </source>
</evidence>
<protein>
    <submittedName>
        <fullName evidence="3">Uncharacterized protein</fullName>
    </submittedName>
</protein>
<dbReference type="EMBL" id="JAODUP010000046">
    <property type="protein sequence ID" value="KAK2165685.1"/>
    <property type="molecule type" value="Genomic_DNA"/>
</dbReference>